<accession>A0A4R9JIE2</accession>
<evidence type="ECO:0000313" key="3">
    <source>
        <dbReference type="EMBL" id="TGL44696.1"/>
    </source>
</evidence>
<evidence type="ECO:0000256" key="1">
    <source>
        <dbReference type="ARBA" id="ARBA00022679"/>
    </source>
</evidence>
<dbReference type="InterPro" id="IPR050065">
    <property type="entry name" value="GlmU-like"/>
</dbReference>
<keyword evidence="2" id="KW-0012">Acyltransferase</keyword>
<dbReference type="AlphaFoldDB" id="A0A4R9JIE2"/>
<dbReference type="GO" id="GO:0016746">
    <property type="term" value="F:acyltransferase activity"/>
    <property type="evidence" value="ECO:0007669"/>
    <property type="project" value="UniProtKB-KW"/>
</dbReference>
<gene>
    <name evidence="3" type="ORF">EHQ49_04295</name>
</gene>
<dbReference type="SUPFAM" id="SSF51161">
    <property type="entry name" value="Trimeric LpxA-like enzymes"/>
    <property type="match status" value="1"/>
</dbReference>
<comment type="caution">
    <text evidence="3">The sequence shown here is derived from an EMBL/GenBank/DDBJ whole genome shotgun (WGS) entry which is preliminary data.</text>
</comment>
<dbReference type="PANTHER" id="PTHR43584:SF9">
    <property type="entry name" value="TRANSFERASE HEXAPEPTIDE REPEAT CONTAINING PROTEIN"/>
    <property type="match status" value="1"/>
</dbReference>
<dbReference type="InterPro" id="IPR011004">
    <property type="entry name" value="Trimer_LpxA-like_sf"/>
</dbReference>
<dbReference type="PANTHER" id="PTHR43584">
    <property type="entry name" value="NUCLEOTIDYL TRANSFERASE"/>
    <property type="match status" value="1"/>
</dbReference>
<keyword evidence="4" id="KW-1185">Reference proteome</keyword>
<dbReference type="EMBL" id="RQGA01000003">
    <property type="protein sequence ID" value="TGL44696.1"/>
    <property type="molecule type" value="Genomic_DNA"/>
</dbReference>
<dbReference type="Proteomes" id="UP000298125">
    <property type="component" value="Unassembled WGS sequence"/>
</dbReference>
<protein>
    <submittedName>
        <fullName evidence="3">Glucose-1-phosphate thymidylyltransferase</fullName>
    </submittedName>
</protein>
<evidence type="ECO:0000313" key="4">
    <source>
        <dbReference type="Proteomes" id="UP000298125"/>
    </source>
</evidence>
<dbReference type="NCBIfam" id="TIGR03991">
    <property type="entry name" value="alt_bact_glmU"/>
    <property type="match status" value="1"/>
</dbReference>
<keyword evidence="1 3" id="KW-0808">Transferase</keyword>
<proteinExistence type="predicted"/>
<dbReference type="Gene3D" id="2.160.10.10">
    <property type="entry name" value="Hexapeptide repeat proteins"/>
    <property type="match status" value="1"/>
</dbReference>
<dbReference type="RefSeq" id="WP_135576677.1">
    <property type="nucleotide sequence ID" value="NZ_RQGA01000003.1"/>
</dbReference>
<name>A0A4R9JIE2_9LEPT</name>
<sequence>MNLLLDDSRRSPSLQPLSRFHAFFEWNLGGITLLEKLERKYPGAKIFYKGPDQAFEKLIFHRYPHVLPANLETYDSIYSSDSYLPWELLGTVTSIIEDTLTLEKDWKRFRQKYKAKQSGFSIVGKEKHLYIHPQATVYPGVVFDTTHGPILIEDGAKISSFSFLEGPLFVGKNTQIDNARITGGCLIGNQCRIGGEVENSIILDYTNKHHEGFLGHSFVSTWVNLGALSTTSDLKNNYGIVKLKIGDSVVNTGTIKFGSLIGPFTKLAIGVMSNTGTVFDIASNIVESRIQGYVPAFTWIKPGGRYRLEEFLFDTKKIMARRGMNLFDFEDEYLRKLYGSFAE</sequence>
<dbReference type="OrthoDB" id="332555at2"/>
<evidence type="ECO:0000256" key="2">
    <source>
        <dbReference type="ARBA" id="ARBA00023315"/>
    </source>
</evidence>
<dbReference type="InterPro" id="IPR023917">
    <property type="entry name" value="Bifunctiontional_GlmU_bac-type"/>
</dbReference>
<reference evidence="3" key="1">
    <citation type="journal article" date="2019" name="PLoS Negl. Trop. Dis.">
        <title>Revisiting the worldwide diversity of Leptospira species in the environment.</title>
        <authorList>
            <person name="Vincent A.T."/>
            <person name="Schiettekatte O."/>
            <person name="Bourhy P."/>
            <person name="Veyrier F.J."/>
            <person name="Picardeau M."/>
        </authorList>
    </citation>
    <scope>NUCLEOTIDE SEQUENCE [LARGE SCALE GENOMIC DNA]</scope>
    <source>
        <strain evidence="3">201702692</strain>
    </source>
</reference>
<dbReference type="GO" id="GO:0016779">
    <property type="term" value="F:nucleotidyltransferase activity"/>
    <property type="evidence" value="ECO:0007669"/>
    <property type="project" value="UniProtKB-ARBA"/>
</dbReference>
<organism evidence="3 4">
    <name type="scientific">Leptospira perdikensis</name>
    <dbReference type="NCBI Taxonomy" id="2484948"/>
    <lineage>
        <taxon>Bacteria</taxon>
        <taxon>Pseudomonadati</taxon>
        <taxon>Spirochaetota</taxon>
        <taxon>Spirochaetia</taxon>
        <taxon>Leptospirales</taxon>
        <taxon>Leptospiraceae</taxon>
        <taxon>Leptospira</taxon>
    </lineage>
</organism>